<keyword evidence="3" id="KW-1185">Reference proteome</keyword>
<dbReference type="Pfam" id="PF13302">
    <property type="entry name" value="Acetyltransf_3"/>
    <property type="match status" value="1"/>
</dbReference>
<dbReference type="GO" id="GO:0016747">
    <property type="term" value="F:acyltransferase activity, transferring groups other than amino-acyl groups"/>
    <property type="evidence" value="ECO:0007669"/>
    <property type="project" value="InterPro"/>
</dbReference>
<dbReference type="SUPFAM" id="SSF55729">
    <property type="entry name" value="Acyl-CoA N-acyltransferases (Nat)"/>
    <property type="match status" value="1"/>
</dbReference>
<dbReference type="InterPro" id="IPR016181">
    <property type="entry name" value="Acyl_CoA_acyltransferase"/>
</dbReference>
<protein>
    <submittedName>
        <fullName evidence="2">Protein N-acetyltransferase, RimJ/RimL family</fullName>
    </submittedName>
</protein>
<proteinExistence type="predicted"/>
<evidence type="ECO:0000259" key="1">
    <source>
        <dbReference type="PROSITE" id="PS51186"/>
    </source>
</evidence>
<dbReference type="InterPro" id="IPR051531">
    <property type="entry name" value="N-acetyltransferase"/>
</dbReference>
<gene>
    <name evidence="2" type="ORF">SAMN04488107_1337</name>
</gene>
<reference evidence="3" key="1">
    <citation type="submission" date="2017-06" db="EMBL/GenBank/DDBJ databases">
        <authorList>
            <person name="Varghese N."/>
            <person name="Submissions S."/>
        </authorList>
    </citation>
    <scope>NUCLEOTIDE SEQUENCE [LARGE SCALE GENOMIC DNA]</scope>
    <source>
        <strain evidence="3">DSM 45423</strain>
    </source>
</reference>
<feature type="domain" description="N-acetyltransferase" evidence="1">
    <location>
        <begin position="9"/>
        <end position="166"/>
    </location>
</feature>
<keyword evidence="2" id="KW-0808">Transferase</keyword>
<dbReference type="PROSITE" id="PS51186">
    <property type="entry name" value="GNAT"/>
    <property type="match status" value="1"/>
</dbReference>
<organism evidence="2 3">
    <name type="scientific">Geodermatophilus saharensis</name>
    <dbReference type="NCBI Taxonomy" id="1137994"/>
    <lineage>
        <taxon>Bacteria</taxon>
        <taxon>Bacillati</taxon>
        <taxon>Actinomycetota</taxon>
        <taxon>Actinomycetes</taxon>
        <taxon>Geodermatophilales</taxon>
        <taxon>Geodermatophilaceae</taxon>
        <taxon>Geodermatophilus</taxon>
    </lineage>
</organism>
<dbReference type="InterPro" id="IPR000182">
    <property type="entry name" value="GNAT_dom"/>
</dbReference>
<dbReference type="EMBL" id="FZOH01000002">
    <property type="protein sequence ID" value="SNS09568.1"/>
    <property type="molecule type" value="Genomic_DNA"/>
</dbReference>
<dbReference type="Proteomes" id="UP000198386">
    <property type="component" value="Unassembled WGS sequence"/>
</dbReference>
<dbReference type="PANTHER" id="PTHR43792">
    <property type="entry name" value="GNAT FAMILY, PUTATIVE (AFU_ORTHOLOGUE AFUA_3G00765)-RELATED-RELATED"/>
    <property type="match status" value="1"/>
</dbReference>
<evidence type="ECO:0000313" key="2">
    <source>
        <dbReference type="EMBL" id="SNS09568.1"/>
    </source>
</evidence>
<dbReference type="PANTHER" id="PTHR43792:SF1">
    <property type="entry name" value="N-ACETYLTRANSFERASE DOMAIN-CONTAINING PROTEIN"/>
    <property type="match status" value="1"/>
</dbReference>
<dbReference type="OrthoDB" id="3533156at2"/>
<dbReference type="Gene3D" id="3.40.630.30">
    <property type="match status" value="1"/>
</dbReference>
<evidence type="ECO:0000313" key="3">
    <source>
        <dbReference type="Proteomes" id="UP000198386"/>
    </source>
</evidence>
<dbReference type="AlphaFoldDB" id="A0A239BQ93"/>
<name>A0A239BQ93_9ACTN</name>
<sequence>MTSLTTDRLLLRPLTEADLPELHRGVWSDPAVTWDGVARTPDQSRDRLRDAVEHWHRHGFGMWAAVRRDTGELCGFGGLQRLEGGDEVEVGYYLSRSCWGSGLGTEIAREALRHGFEDLHLDRVVAVVRPGNDASRRVLAKAGMRFDHQARHYDADVEVWVARPQPCNEGR</sequence>
<accession>A0A239BQ93</accession>